<feature type="chain" id="PRO_5042098353" evidence="1">
    <location>
        <begin position="19"/>
        <end position="768"/>
    </location>
</feature>
<evidence type="ECO:0000256" key="1">
    <source>
        <dbReference type="SAM" id="SignalP"/>
    </source>
</evidence>
<proteinExistence type="predicted"/>
<organism evidence="2 3">
    <name type="scientific">Potamilus streckersoni</name>
    <dbReference type="NCBI Taxonomy" id="2493646"/>
    <lineage>
        <taxon>Eukaryota</taxon>
        <taxon>Metazoa</taxon>
        <taxon>Spiralia</taxon>
        <taxon>Lophotrochozoa</taxon>
        <taxon>Mollusca</taxon>
        <taxon>Bivalvia</taxon>
        <taxon>Autobranchia</taxon>
        <taxon>Heteroconchia</taxon>
        <taxon>Palaeoheterodonta</taxon>
        <taxon>Unionida</taxon>
        <taxon>Unionoidea</taxon>
        <taxon>Unionidae</taxon>
        <taxon>Ambleminae</taxon>
        <taxon>Lampsilini</taxon>
        <taxon>Potamilus</taxon>
    </lineage>
</organism>
<reference evidence="2" key="2">
    <citation type="journal article" date="2021" name="Genome Biol. Evol.">
        <title>Developing a high-quality reference genome for a parasitic bivalve with doubly uniparental inheritance (Bivalvia: Unionida).</title>
        <authorList>
            <person name="Smith C.H."/>
        </authorList>
    </citation>
    <scope>NUCLEOTIDE SEQUENCE</scope>
    <source>
        <strain evidence="2">CHS0354</strain>
        <tissue evidence="2">Mantle</tissue>
    </source>
</reference>
<keyword evidence="3" id="KW-1185">Reference proteome</keyword>
<evidence type="ECO:0000313" key="2">
    <source>
        <dbReference type="EMBL" id="KAK3578771.1"/>
    </source>
</evidence>
<gene>
    <name evidence="2" type="ORF">CHS0354_035678</name>
</gene>
<evidence type="ECO:0000313" key="3">
    <source>
        <dbReference type="Proteomes" id="UP001195483"/>
    </source>
</evidence>
<comment type="caution">
    <text evidence="2">The sequence shown here is derived from an EMBL/GenBank/DDBJ whole genome shotgun (WGS) entry which is preliminary data.</text>
</comment>
<name>A0AAE0RSF0_9BIVA</name>
<dbReference type="Proteomes" id="UP001195483">
    <property type="component" value="Unassembled WGS sequence"/>
</dbReference>
<feature type="signal peptide" evidence="1">
    <location>
        <begin position="1"/>
        <end position="18"/>
    </location>
</feature>
<reference evidence="2" key="1">
    <citation type="journal article" date="2021" name="Genome Biol. Evol.">
        <title>A High-Quality Reference Genome for a Parasitic Bivalve with Doubly Uniparental Inheritance (Bivalvia: Unionida).</title>
        <authorList>
            <person name="Smith C.H."/>
        </authorList>
    </citation>
    <scope>NUCLEOTIDE SEQUENCE</scope>
    <source>
        <strain evidence="2">CHS0354</strain>
    </source>
</reference>
<dbReference type="AlphaFoldDB" id="A0AAE0RSF0"/>
<accession>A0AAE0RSF0</accession>
<reference evidence="2" key="3">
    <citation type="submission" date="2023-05" db="EMBL/GenBank/DDBJ databases">
        <authorList>
            <person name="Smith C.H."/>
        </authorList>
    </citation>
    <scope>NUCLEOTIDE SEQUENCE</scope>
    <source>
        <strain evidence="2">CHS0354</strain>
        <tissue evidence="2">Mantle</tissue>
    </source>
</reference>
<dbReference type="EMBL" id="JAEAOA010002081">
    <property type="protein sequence ID" value="KAK3578771.1"/>
    <property type="molecule type" value="Genomic_DNA"/>
</dbReference>
<protein>
    <submittedName>
        <fullName evidence="2">Uncharacterized protein</fullName>
    </submittedName>
</protein>
<keyword evidence="1" id="KW-0732">Signal</keyword>
<sequence>MRCTVFLLAVMAISGATAAVESFEMVRDHPYNITGEIYVGGKNSLTLTVTLTADTMSNVIIAIMPSIDSTILAVSKINNFTLGSAVTMTGLQDPVNKYGVEYINNPKVKYVSRVTFNLGNVTLSDTAATIAQRQIRINFELTMISARNLTNGTTYWASSGMNYSINSSQSVHICQLMYILHTTSMAVTGTTAVPALALSTLELGKQTKVNVTLSIPKPTFNLTLVTYTDATYGDVVPTQLDVSDAGEAFNRFLQFSGLKTKGYTSCNPNTTLQLEITDLVNKESTAGGANPERDRITLVVGYQTKYDQALVGRNFIVGLRVTVDTDATIISSSTIQIIVRTTSSAFTGPITLSVKSGSASVGFPAFLYLGIPVPSNTNKTYEITATSTPVTAGKQPVLSILAAKPFSYGSNLPCPLIKQTVNITTNPVDTSTPKTVTQLVTTFTLLNSGIADDPQASVLTVVLTTLFLERADVETGNQHTLTVQVRENDGSYVSNFTTLTVNISTPFTSIVGYTFALSRNCPTNKSIQGGFVALNLTVSTSVNLVSGPMMIEAAVVPDYGANIFSFCSAKIVFAGENVLCLIAGTALSFAYVQGTNNRVALIAVPCVCNSKISSANTANDFIVEITFKLDEPYVAQNNTIGISVNYSTSQYWMSVHTTFIESSTTILGSDGVYLITGVYVNTVNLTEINWPESYRLQYQLVQDFITVPDTPNVWRMATSNSTSQQYLMNFPVFANVTRLITTNCTGGCYVAHSFLKKPGRVPRWCVTD</sequence>